<reference evidence="1 2" key="1">
    <citation type="submission" date="2012-02" db="EMBL/GenBank/DDBJ databases">
        <title>Complete sequence of chromosome of Singulisphaera acidiphila DSM 18658.</title>
        <authorList>
            <consortium name="US DOE Joint Genome Institute (JGI-PGF)"/>
            <person name="Lucas S."/>
            <person name="Copeland A."/>
            <person name="Lapidus A."/>
            <person name="Glavina del Rio T."/>
            <person name="Dalin E."/>
            <person name="Tice H."/>
            <person name="Bruce D."/>
            <person name="Goodwin L."/>
            <person name="Pitluck S."/>
            <person name="Peters L."/>
            <person name="Ovchinnikova G."/>
            <person name="Chertkov O."/>
            <person name="Kyrpides N."/>
            <person name="Mavromatis K."/>
            <person name="Ivanova N."/>
            <person name="Brettin T."/>
            <person name="Detter J.C."/>
            <person name="Han C."/>
            <person name="Larimer F."/>
            <person name="Land M."/>
            <person name="Hauser L."/>
            <person name="Markowitz V."/>
            <person name="Cheng J.-F."/>
            <person name="Hugenholtz P."/>
            <person name="Woyke T."/>
            <person name="Wu D."/>
            <person name="Tindall B."/>
            <person name="Pomrenke H."/>
            <person name="Brambilla E."/>
            <person name="Klenk H.-P."/>
            <person name="Eisen J.A."/>
        </authorList>
    </citation>
    <scope>NUCLEOTIDE SEQUENCE [LARGE SCALE GENOMIC DNA]</scope>
    <source>
        <strain evidence="2">ATCC BAA-1392 / DSM 18658 / VKM B-2454 / MOB10</strain>
    </source>
</reference>
<accession>L0DE12</accession>
<name>L0DE12_SINAD</name>
<evidence type="ECO:0000313" key="2">
    <source>
        <dbReference type="Proteomes" id="UP000010798"/>
    </source>
</evidence>
<dbReference type="Proteomes" id="UP000010798">
    <property type="component" value="Chromosome"/>
</dbReference>
<organism evidence="1 2">
    <name type="scientific">Singulisphaera acidiphila (strain ATCC BAA-1392 / DSM 18658 / VKM B-2454 / MOB10)</name>
    <dbReference type="NCBI Taxonomy" id="886293"/>
    <lineage>
        <taxon>Bacteria</taxon>
        <taxon>Pseudomonadati</taxon>
        <taxon>Planctomycetota</taxon>
        <taxon>Planctomycetia</taxon>
        <taxon>Isosphaerales</taxon>
        <taxon>Isosphaeraceae</taxon>
        <taxon>Singulisphaera</taxon>
    </lineage>
</organism>
<keyword evidence="2" id="KW-1185">Reference proteome</keyword>
<sequence length="55" mass="6196">MSEFLDGSLAACLDFGHECDIVLRLVVAHRIVNRGISWVRDFAAANFRGMAREMK</sequence>
<dbReference type="AlphaFoldDB" id="L0DE12"/>
<proteinExistence type="predicted"/>
<gene>
    <name evidence="1" type="ordered locus">Sinac_3360</name>
</gene>
<dbReference type="HOGENOM" id="CLU_3029984_0_0_0"/>
<evidence type="ECO:0000313" key="1">
    <source>
        <dbReference type="EMBL" id="AGA27624.1"/>
    </source>
</evidence>
<dbReference type="KEGG" id="saci:Sinac_3360"/>
<dbReference type="EMBL" id="CP003364">
    <property type="protein sequence ID" value="AGA27624.1"/>
    <property type="molecule type" value="Genomic_DNA"/>
</dbReference>
<protein>
    <submittedName>
        <fullName evidence="1">Uncharacterized protein</fullName>
    </submittedName>
</protein>